<dbReference type="PANTHER" id="PTHR42804:SF1">
    <property type="entry name" value="ALDEHYDE DEHYDROGENASE-RELATED"/>
    <property type="match status" value="1"/>
</dbReference>
<dbReference type="PROSITE" id="PS00687">
    <property type="entry name" value="ALDEHYDE_DEHYDR_GLU"/>
    <property type="match status" value="1"/>
</dbReference>
<dbReference type="Gene3D" id="3.40.309.10">
    <property type="entry name" value="Aldehyde Dehydrogenase, Chain A, domain 2"/>
    <property type="match status" value="1"/>
</dbReference>
<evidence type="ECO:0000256" key="4">
    <source>
        <dbReference type="RuleBase" id="RU003345"/>
    </source>
</evidence>
<evidence type="ECO:0000256" key="2">
    <source>
        <dbReference type="ARBA" id="ARBA00023002"/>
    </source>
</evidence>
<name>A0ABN6B4Z6_9MYCO</name>
<evidence type="ECO:0000256" key="1">
    <source>
        <dbReference type="ARBA" id="ARBA00009986"/>
    </source>
</evidence>
<evidence type="ECO:0000313" key="6">
    <source>
        <dbReference type="EMBL" id="BBZ11969.1"/>
    </source>
</evidence>
<dbReference type="CDD" id="cd07089">
    <property type="entry name" value="ALDH_CddD-AldA-like"/>
    <property type="match status" value="1"/>
</dbReference>
<dbReference type="InterPro" id="IPR016163">
    <property type="entry name" value="Ald_DH_C"/>
</dbReference>
<organism evidence="6 7">
    <name type="scientific">Mycobacterium branderi</name>
    <dbReference type="NCBI Taxonomy" id="43348"/>
    <lineage>
        <taxon>Bacteria</taxon>
        <taxon>Bacillati</taxon>
        <taxon>Actinomycetota</taxon>
        <taxon>Actinomycetes</taxon>
        <taxon>Mycobacteriales</taxon>
        <taxon>Mycobacteriaceae</taxon>
        <taxon>Mycobacterium</taxon>
    </lineage>
</organism>
<comment type="similarity">
    <text evidence="1 4">Belongs to the aldehyde dehydrogenase family.</text>
</comment>
<dbReference type="PANTHER" id="PTHR42804">
    <property type="entry name" value="ALDEHYDE DEHYDROGENASE"/>
    <property type="match status" value="1"/>
</dbReference>
<evidence type="ECO:0000256" key="3">
    <source>
        <dbReference type="PROSITE-ProRule" id="PRU10007"/>
    </source>
</evidence>
<evidence type="ECO:0000313" key="7">
    <source>
        <dbReference type="Proteomes" id="UP000467379"/>
    </source>
</evidence>
<dbReference type="InterPro" id="IPR029510">
    <property type="entry name" value="Ald_DH_CS_GLU"/>
</dbReference>
<proteinExistence type="inferred from homology"/>
<feature type="active site" evidence="3">
    <location>
        <position position="290"/>
    </location>
</feature>
<dbReference type="NCBIfam" id="TIGR04284">
    <property type="entry name" value="aldehy_Rv0768"/>
    <property type="match status" value="1"/>
</dbReference>
<sequence length="519" mass="54285">MWVTCSADGQAAMVRLDYSGQVSIAVRRERKMALLADGASALLIDGKLSPGSAGTFPTINPATEEVLGTAAEGTADDMGRAIEAARRAFDDTDWSRNTELRVRCVRQLRDAMRDHLEELRELTIAEVGAPRMLTASAQLDGPIDDLAFSADTAETYSWNSDLGEAAPLGIPTRRTIAREAVGVVGAITPWNFPHQINLAKLGPALAAGNTVVLKPAPDTPWCAAVLGELIVEHTDFPPGVVNIVTSSDHSVGALLAKDPRVDMITFTGSTATGRSVMADAAATIKKVFLELGGKSAFLVLDDADLNGAVSVSAFSACMHAGQGCAITTRLVVPRSRYDEAVGIAAATMGSIKPGDPSDPGTVCGPLISERQRDRVQGYLDLAVAEGGSFACGGGRPADRAIGFFIEPTVIAGLGNDARVAREEIFGPVLTVIAHDGDDDAVRIANDSPYGLSGTVFGDPERAAAVASRLRVGTVNVNGGVWYSADAPFGGYKQSGNGREMGLLGFEEYLETKVIASGQL</sequence>
<dbReference type="EMBL" id="AP022606">
    <property type="protein sequence ID" value="BBZ11969.1"/>
    <property type="molecule type" value="Genomic_DNA"/>
</dbReference>
<gene>
    <name evidence="6" type="primary">aldA</name>
    <name evidence="6" type="ORF">MBRA_21640</name>
</gene>
<dbReference type="InterPro" id="IPR016162">
    <property type="entry name" value="Ald_DH_N"/>
</dbReference>
<accession>A0ABN6B4Z6</accession>
<evidence type="ECO:0000259" key="5">
    <source>
        <dbReference type="Pfam" id="PF00171"/>
    </source>
</evidence>
<dbReference type="InterPro" id="IPR026460">
    <property type="entry name" value="Aldehyde_dehydrogenase_Rv0768"/>
</dbReference>
<keyword evidence="7" id="KW-1185">Reference proteome</keyword>
<dbReference type="Gene3D" id="3.40.605.10">
    <property type="entry name" value="Aldehyde Dehydrogenase, Chain A, domain 1"/>
    <property type="match status" value="1"/>
</dbReference>
<dbReference type="InterPro" id="IPR016161">
    <property type="entry name" value="Ald_DH/histidinol_DH"/>
</dbReference>
<dbReference type="InterPro" id="IPR015590">
    <property type="entry name" value="Aldehyde_DH_dom"/>
</dbReference>
<dbReference type="Pfam" id="PF00171">
    <property type="entry name" value="Aldedh"/>
    <property type="match status" value="1"/>
</dbReference>
<protein>
    <submittedName>
        <fullName evidence="6">Aldehyde dehydrogenase</fullName>
    </submittedName>
</protein>
<dbReference type="SUPFAM" id="SSF53720">
    <property type="entry name" value="ALDH-like"/>
    <property type="match status" value="1"/>
</dbReference>
<feature type="domain" description="Aldehyde dehydrogenase" evidence="5">
    <location>
        <begin position="53"/>
        <end position="514"/>
    </location>
</feature>
<reference evidence="6 7" key="1">
    <citation type="journal article" date="2019" name="Emerg. Microbes Infect.">
        <title>Comprehensive subspecies identification of 175 nontuberculous mycobacteria species based on 7547 genomic profiles.</title>
        <authorList>
            <person name="Matsumoto Y."/>
            <person name="Kinjo T."/>
            <person name="Motooka D."/>
            <person name="Nabeya D."/>
            <person name="Jung N."/>
            <person name="Uechi K."/>
            <person name="Horii T."/>
            <person name="Iida T."/>
            <person name="Fujita J."/>
            <person name="Nakamura S."/>
        </authorList>
    </citation>
    <scope>NUCLEOTIDE SEQUENCE [LARGE SCALE GENOMIC DNA]</scope>
    <source>
        <strain evidence="6 7">JCM 12687</strain>
    </source>
</reference>
<keyword evidence="2 4" id="KW-0560">Oxidoreductase</keyword>
<dbReference type="Proteomes" id="UP000467379">
    <property type="component" value="Chromosome"/>
</dbReference>